<dbReference type="FunFam" id="3.30.40.10:FF:000838">
    <property type="entry name" value="Uncharacterized protein"/>
    <property type="match status" value="1"/>
</dbReference>
<dbReference type="GO" id="GO:0005524">
    <property type="term" value="F:ATP binding"/>
    <property type="evidence" value="ECO:0007669"/>
    <property type="project" value="UniProtKB-KW"/>
</dbReference>
<dbReference type="InParanoid" id="C3XXT7"/>
<keyword evidence="5" id="KW-0378">Hydrolase</keyword>
<evidence type="ECO:0000256" key="11">
    <source>
        <dbReference type="SAM" id="MobiDB-lite"/>
    </source>
</evidence>
<feature type="region of interest" description="Disordered" evidence="11">
    <location>
        <begin position="3420"/>
        <end position="3454"/>
    </location>
</feature>
<keyword evidence="3" id="KW-0547">Nucleotide-binding</keyword>
<dbReference type="STRING" id="7739.C3XXT7"/>
<dbReference type="Gene3D" id="2.40.50.690">
    <property type="match status" value="1"/>
</dbReference>
<feature type="coiled-coil region" evidence="10">
    <location>
        <begin position="236"/>
        <end position="291"/>
    </location>
</feature>
<dbReference type="SUPFAM" id="SSF52540">
    <property type="entry name" value="P-loop containing nucleoside triphosphate hydrolases"/>
    <property type="match status" value="2"/>
</dbReference>
<dbReference type="InterPro" id="IPR001841">
    <property type="entry name" value="Znf_RING"/>
</dbReference>
<feature type="domain" description="B box-type" evidence="13">
    <location>
        <begin position="3133"/>
        <end position="3180"/>
    </location>
</feature>
<keyword evidence="6" id="KW-0347">Helicase</keyword>
<dbReference type="FunFam" id="2.40.50.690:FF:000026">
    <property type="entry name" value="RNB-like protein"/>
    <property type="match status" value="1"/>
</dbReference>
<gene>
    <name evidence="14" type="ORF">BRAFLDRAFT_63825</name>
</gene>
<dbReference type="PANTHER" id="PTHR43788:SF16">
    <property type="entry name" value="HELICASE WITH ZINC FINGER 2"/>
    <property type="match status" value="1"/>
</dbReference>
<evidence type="ECO:0000256" key="9">
    <source>
        <dbReference type="PROSITE-ProRule" id="PRU00024"/>
    </source>
</evidence>
<evidence type="ECO:0000256" key="4">
    <source>
        <dbReference type="ARBA" id="ARBA00022771"/>
    </source>
</evidence>
<dbReference type="Pfam" id="PF25049">
    <property type="entry name" value="OB_HELZ2"/>
    <property type="match status" value="1"/>
</dbReference>
<organism>
    <name type="scientific">Branchiostoma floridae</name>
    <name type="common">Florida lancelet</name>
    <name type="synonym">Amphioxus</name>
    <dbReference type="NCBI Taxonomy" id="7739"/>
    <lineage>
        <taxon>Eukaryota</taxon>
        <taxon>Metazoa</taxon>
        <taxon>Chordata</taxon>
        <taxon>Cephalochordata</taxon>
        <taxon>Leptocardii</taxon>
        <taxon>Amphioxiformes</taxon>
        <taxon>Branchiostomatidae</taxon>
        <taxon>Branchiostoma</taxon>
    </lineage>
</organism>
<feature type="region of interest" description="Disordered" evidence="11">
    <location>
        <begin position="1094"/>
        <end position="1173"/>
    </location>
</feature>
<evidence type="ECO:0000256" key="3">
    <source>
        <dbReference type="ARBA" id="ARBA00022741"/>
    </source>
</evidence>
<dbReference type="InterPro" id="IPR050534">
    <property type="entry name" value="Coronavir_polyprotein_1ab"/>
</dbReference>
<proteinExistence type="inferred from homology"/>
<evidence type="ECO:0000256" key="2">
    <source>
        <dbReference type="ARBA" id="ARBA00022723"/>
    </source>
</evidence>
<feature type="compositionally biased region" description="Basic and acidic residues" evidence="11">
    <location>
        <begin position="1278"/>
        <end position="1288"/>
    </location>
</feature>
<dbReference type="Pfam" id="PF00773">
    <property type="entry name" value="RNB"/>
    <property type="match status" value="1"/>
</dbReference>
<keyword evidence="7" id="KW-0862">Zinc</keyword>
<evidence type="ECO:0000259" key="12">
    <source>
        <dbReference type="PROSITE" id="PS50089"/>
    </source>
</evidence>
<feature type="compositionally biased region" description="Basic and acidic residues" evidence="11">
    <location>
        <begin position="2438"/>
        <end position="2451"/>
    </location>
</feature>
<dbReference type="InterPro" id="IPR041677">
    <property type="entry name" value="DNA2/NAM7_AAA_11"/>
</dbReference>
<name>C3XXT7_BRAFL</name>
<dbReference type="InterPro" id="IPR012340">
    <property type="entry name" value="NA-bd_OB-fold"/>
</dbReference>
<dbReference type="InterPro" id="IPR027417">
    <property type="entry name" value="P-loop_NTPase"/>
</dbReference>
<dbReference type="Gene3D" id="3.30.40.10">
    <property type="entry name" value="Zinc/RING finger domain, C3HC4 (zinc finger)"/>
    <property type="match status" value="1"/>
</dbReference>
<dbReference type="InterPro" id="IPR001900">
    <property type="entry name" value="RNase_II/R"/>
</dbReference>
<dbReference type="CDD" id="cd16584">
    <property type="entry name" value="RING-HC_TRIM56_C-V"/>
    <property type="match status" value="1"/>
</dbReference>
<dbReference type="Pfam" id="PF00643">
    <property type="entry name" value="zf-B_box"/>
    <property type="match status" value="2"/>
</dbReference>
<dbReference type="GO" id="GO:0003723">
    <property type="term" value="F:RNA binding"/>
    <property type="evidence" value="ECO:0007669"/>
    <property type="project" value="InterPro"/>
</dbReference>
<dbReference type="PROSITE" id="PS00518">
    <property type="entry name" value="ZF_RING_1"/>
    <property type="match status" value="1"/>
</dbReference>
<feature type="region of interest" description="Disordered" evidence="11">
    <location>
        <begin position="2409"/>
        <end position="2451"/>
    </location>
</feature>
<dbReference type="GO" id="GO:0016787">
    <property type="term" value="F:hydrolase activity"/>
    <property type="evidence" value="ECO:0007669"/>
    <property type="project" value="UniProtKB-KW"/>
</dbReference>
<dbReference type="InterPro" id="IPR013083">
    <property type="entry name" value="Znf_RING/FYVE/PHD"/>
</dbReference>
<evidence type="ECO:0000256" key="6">
    <source>
        <dbReference type="ARBA" id="ARBA00022806"/>
    </source>
</evidence>
<dbReference type="GO" id="GO:0004540">
    <property type="term" value="F:RNA nuclease activity"/>
    <property type="evidence" value="ECO:0007669"/>
    <property type="project" value="InterPro"/>
</dbReference>
<dbReference type="GO" id="GO:0004386">
    <property type="term" value="F:helicase activity"/>
    <property type="evidence" value="ECO:0007669"/>
    <property type="project" value="UniProtKB-KW"/>
</dbReference>
<dbReference type="eggNOG" id="KOG2177">
    <property type="taxonomic scope" value="Eukaryota"/>
</dbReference>
<keyword evidence="8" id="KW-0067">ATP-binding</keyword>
<dbReference type="Gene3D" id="3.30.160.60">
    <property type="entry name" value="Classic Zinc Finger"/>
    <property type="match status" value="1"/>
</dbReference>
<dbReference type="CDD" id="cd18040">
    <property type="entry name" value="DEXXc_HELZ2-C"/>
    <property type="match status" value="1"/>
</dbReference>
<dbReference type="PROSITE" id="PS50089">
    <property type="entry name" value="ZF_RING_2"/>
    <property type="match status" value="1"/>
</dbReference>
<feature type="region of interest" description="Disordered" evidence="11">
    <location>
        <begin position="1220"/>
        <end position="1301"/>
    </location>
</feature>
<feature type="compositionally biased region" description="Polar residues" evidence="11">
    <location>
        <begin position="1220"/>
        <end position="1229"/>
    </location>
</feature>
<dbReference type="Pfam" id="PF00097">
    <property type="entry name" value="zf-C3HC4"/>
    <property type="match status" value="1"/>
</dbReference>
<evidence type="ECO:0000256" key="8">
    <source>
        <dbReference type="ARBA" id="ARBA00022840"/>
    </source>
</evidence>
<evidence type="ECO:0008006" key="15">
    <source>
        <dbReference type="Google" id="ProtNLM"/>
    </source>
</evidence>
<dbReference type="Pfam" id="PF13086">
    <property type="entry name" value="AAA_11"/>
    <property type="match status" value="3"/>
</dbReference>
<dbReference type="FunFam" id="3.40.50.300:FF:000419">
    <property type="entry name" value="Probable helicase with zinc finger domain"/>
    <property type="match status" value="1"/>
</dbReference>
<dbReference type="Pfam" id="PF13087">
    <property type="entry name" value="AAA_12"/>
    <property type="match status" value="2"/>
</dbReference>
<dbReference type="InterPro" id="IPR056787">
    <property type="entry name" value="OB_HELZ2"/>
</dbReference>
<evidence type="ECO:0000256" key="10">
    <source>
        <dbReference type="SAM" id="Coils"/>
    </source>
</evidence>
<dbReference type="InterPro" id="IPR018957">
    <property type="entry name" value="Znf_C3HC4_RING-type"/>
</dbReference>
<feature type="compositionally biased region" description="Low complexity" evidence="11">
    <location>
        <begin position="3426"/>
        <end position="3435"/>
    </location>
</feature>
<dbReference type="InterPro" id="IPR047187">
    <property type="entry name" value="SF1_C_Upf1"/>
</dbReference>
<dbReference type="EMBL" id="GG666471">
    <property type="protein sequence ID" value="EEN67547.1"/>
    <property type="molecule type" value="Genomic_DNA"/>
</dbReference>
<feature type="compositionally biased region" description="Acidic residues" evidence="11">
    <location>
        <begin position="2414"/>
        <end position="2432"/>
    </location>
</feature>
<dbReference type="InterPro" id="IPR017907">
    <property type="entry name" value="Znf_RING_CS"/>
</dbReference>
<dbReference type="eggNOG" id="KOG2102">
    <property type="taxonomic scope" value="Eukaryota"/>
</dbReference>
<keyword evidence="10" id="KW-0175">Coiled coil</keyword>
<protein>
    <recommendedName>
        <fullName evidence="15">C3H1-type domain-containing protein</fullName>
    </recommendedName>
</protein>
<evidence type="ECO:0000313" key="14">
    <source>
        <dbReference type="EMBL" id="EEN67547.1"/>
    </source>
</evidence>
<dbReference type="SUPFAM" id="SSF57845">
    <property type="entry name" value="B-box zinc-binding domain"/>
    <property type="match status" value="1"/>
</dbReference>
<dbReference type="GO" id="GO:0008270">
    <property type="term" value="F:zinc ion binding"/>
    <property type="evidence" value="ECO:0007669"/>
    <property type="project" value="UniProtKB-KW"/>
</dbReference>
<accession>C3XXT7</accession>
<dbReference type="InterPro" id="IPR003593">
    <property type="entry name" value="AAA+_ATPase"/>
</dbReference>
<evidence type="ECO:0000256" key="7">
    <source>
        <dbReference type="ARBA" id="ARBA00022833"/>
    </source>
</evidence>
<dbReference type="PROSITE" id="PS50119">
    <property type="entry name" value="ZF_BBOX"/>
    <property type="match status" value="2"/>
</dbReference>
<sequence length="3500" mass="397191">MPRSRQQIRKGLRYSIEKEKWLMQRFGLQFRESPDDPDPIPLIIDNLIREANEWCTMEKYEWALIEYEDALSMLNHHPIKELPIEAIYLLRAKCSLKMEEEEEQDDTAWETIRRKQPISTHNRFVPAVKTKPADMRFNLPNADTSNDQKPTDLTIGDFIKDSTMSREDVKVAKVSPPKRMPSPTCNGDIKRSKPVMQPAYCEICQLSCTSQKQLRLHFQVLNSSYRRCIHGDHCTYAHTQEELKEWQERYKKRKENLKSALKSGMYDLSFAETLAHEYAEAKNKAQMLSETVQHASLTVEPESTSVKFSERGREHKWTLKLQPKQTQLQLKRIAFMNDNCSQFQIKAVTSPSGQPIHGLSEDGQGWTYQGQSIATGFSLQITFCSNQYGSFDQAIVFDFGPDQRPYLFCPFHVDVAMETDLARLAELRNKFKLLGTSWEDEGKKVHYIEETDIYDDVGKDLRAKYPAPQDREKLVNVKVFKEDMLDNDNYKKRQHQLLFIEEAEQSEHIRSLSPKAQVIIYTTCADQDVYEVWVEWKTKNSIWLRIPPSVCQRFSLEHDKEVNMKVQFKLDRGPMLFWHCAVDTIKDLTLVFPAGPPFSRQFWKKLRKESPSPPHTLNAMQREAFSKITAHIDIAIPPVLLIGPFGTGKTHTIAAAASVAAQQSGSRILICTHSNSAADLYIRNFLKKDELSGSHASLLRIYYKKRKKATVHPDVLQHCVTNEDSSFRYPTREEVSAAKIVITTLSLSLVLEREVGLEAGFFTHIMVDEAAQALECEAITPLSLATAKTRVVLAGDHMQLSPKVFSSFAREKGFHQSLLERLFYHYQQMVPDDDLHPCITLLHENYRCHDDILKFPSKVFYGGKLICRSEAKRHPNFFPLAFYAVAYGQDSVDNTSTSFYNDAEVWELADRVEALWNSWPEEEWGEKNTISMAQIGVVTPYQDQVNRIRLALRRKRLGRVTVETVTNVQGKEYRALFLSTVRTRETCCGEQNISTQGTDKEQTSDFRFLSDPKLLNTAITRAKSFVGVVGDPVSLCSVGSCSKYWLEYIEDCSKHGGLHGTSVEEVKHYLNMLEMGASSLAVASVLRPEAEVFRPRGVQQPNAEVKKSQKKQPKESKVSSPMVEHRPPSSATKLPGSSAAALRLPHPVGSQMSLQHPSGDASRQGLGSMTRQASGNQISDLISSALQRQISKAESNVGDGFSSSSSDNDDAMDIQTQAQDVIHPSTTPYTADPTGPAAEHFQSTSKASNIDEAIRRRRHGSDKSKEPETIYTPVSDQAKPEHVKRAEATGRSTNQSFADNQDEIVRELQKQVLRAEDPNYEQDKEYEEEYPKPREALGVDEPMRPYMSEDMSVHGEQKGRMKPRTLFKLGTSLASTSERTALSIEGYSARYTYSEFDEEAERLRGRKLKYQKHFDENTLYDIVKKNPDRYVKCRIQMSKASSGQGYGVMEDHTLEDIDLCGLKRLNRAFDGDEVVVELDTVGQDGEGFKAENEEVDRKGRVIGILRPAVPHEHLQFVCYVDDNDPNVLIPLQKGAPKFQNVVPQDIEGPTDFIQLYSIMEDGKLKSKQRVPFRHFAKRRRLFVIHFLKWEPHFLYPLGVATKMIEPGDSEDHAVNALMADHMIQETFPQHVLDYVDRMFPEDLPAIDSYPNRKDLTDLVAVTIDPLGARDLDDALSVRQLKNGKYEVSIHIADVSNFIKKGDPVDREALARGTSYYPHTDKKEMVPMLPSQLCTNLLSLIPKGERYTVTVCVEIAEKCGNIGKPRFFPSKIRSKVQLTYQEAQSILSGETVTGEGIDRDVVLSIQRLGRISKMLRTERHGELAFLPNNVDEDMECSEAHYLVEEFMILANKLVAEHVMEHFPYCTLLRRQLPPKAHKMMEWLDTHGDTVDRSLLLSREIDKYNHRGHIIDMEEMVGQRLQDTGVIIIREIIWTKIHQAAEDGNLQQLQLLVLFDDNHPQLAFAKGHFRRIQNRAMYVSSGQYPDNPEMYGHSSLNLPAYTQFTSPIRRYADIVVHRLLVAALTGSTCPYEQEEMEELCAHLTQKDWNTKSFDKRITLIKMAFEIQKRPFVQQPFIESIDGRRLHLNFPDCHEIPASNRTINMAHLQPDQQPTRDEEMVTFVWRLRIYDFAKFNKDSHSSNPSFLPDDDAVKTCTYTKRIASSTWKAMVDAIREKDMGTLKQVVATANQMEVENESEQQRLLEISRADTRSAATGGPQRQRTKGATEDYKDELLVEEEGYTTEGPDPNSTEKSTTDELKRYNKTIEVTYSPCDVLQVQLTTEMYRGLLTPTIQLLKLTPAVDICLEHRRDPVRVLATRTGEMASKERYESLKEYARLWRPVVEMEAAYSSKSGEKEVTIMGIKIQWKKKRGEIRGMFTVPGEFARGCCFLIKSGDQLCVRYANLDSTSDVINTSESEDTSTEESDDTSDEDSFESTCSDAEKPPEDALNNNDKEGPMWVAHCIVHEVTPRPVRLKERVDKYKITVRLHHHSAAVPSCLLEPAFGARRSCTVEHIPVPLPIRRMLGAVKGLVEQSEECAILEEICINKHPERLQMTDQDLKARSKDNDLGTLASGHQGSVNLNNYQRTAVQRALCCPFYVIQGPPGTGKTVTGAHLAYKFAKRNRNARSGDVVMYCGPSNKSVDVVAELLMNCGLKILRVYSKRIEETDYPIPTYPRSSQNKKSNEKLRSITLHHVIRQPGTPYGQQLREMEETFRRKQLEQEPISDGDVDTYLQLIWMASCQRIKGVDILLCTCNVAADKKFSSEPAPVKQCIIDEAGMCMEPESLIPISSFALQQVVLIGDHQQLQPIVAQPDARDLGLGVSLFQRHAEKAFMLQIQYRMHEKICEFPSHQFYDNKLETAESVKARRPDMVPDSFWPSTGNPVVFCHVEGVEEALPVASAEGGVMSQSNQQEVHKVVQVVNDLVVRHHVKTSQIAVLSPYRAQVHQITETLKERKLDTVSVRTIVDSQGSEWDYVILSTVRSLPQGEIPTQPPRRWMKDQLGFLTDDHQINVGLTRARRGFIIVGVVTSNQEVRSQTAMATASFSEKVSDDFIQCTICCYNFKKPKVLPCLHTFCAHCLQEWVQKNDDNTFPCPTCREQVHLPENGVEGLKDNFFLASLVKAVTEHHKVRHGQDGLLCTTCDEGKPATSRCSECAEFLCESCESAHRLQRATKGHTLFTFEELKTGKYDGVFKTRKAPPCPKHSGEILKLYCRTCETPICNECALFEHRDSQHDLKRIEEVAAEKRKTILDLTPHCLARKHFFQRTEEVQNRLKEQLQINTARARQNVHKTVQTLIALVNEEGERLLTCIDTEEASRTKQIEAEIEGAQISLASAKSTCEFAETLAREGGDYEVVSFSQDLTARLNDLTKPPADTVNFGLANIAVDYSVMGRKLKQNVPPPPKYLMQKSTERELRSLLKLKGVSQSRTSSGSRTGLGPKQNGRGSLKGNQPHGTMEHYINQSAWGFPGSIKIHYIFPSGIQGTFKVSVAKMMIQALNMVH</sequence>
<dbReference type="PANTHER" id="PTHR43788">
    <property type="entry name" value="DNA2/NAM7 HELICASE FAMILY MEMBER"/>
    <property type="match status" value="1"/>
</dbReference>
<dbReference type="eggNOG" id="KOG1804">
    <property type="taxonomic scope" value="Eukaryota"/>
</dbReference>
<dbReference type="SMART" id="SM00336">
    <property type="entry name" value="BBOX"/>
    <property type="match status" value="2"/>
</dbReference>
<dbReference type="InterPro" id="IPR041679">
    <property type="entry name" value="DNA2/NAM7-like_C"/>
</dbReference>
<dbReference type="SMART" id="SM00955">
    <property type="entry name" value="RNB"/>
    <property type="match status" value="1"/>
</dbReference>
<dbReference type="SUPFAM" id="SSF57850">
    <property type="entry name" value="RING/U-box"/>
    <property type="match status" value="1"/>
</dbReference>
<evidence type="ECO:0000256" key="5">
    <source>
        <dbReference type="ARBA" id="ARBA00022801"/>
    </source>
</evidence>
<dbReference type="CDD" id="cd18808">
    <property type="entry name" value="SF1_C_Upf1"/>
    <property type="match status" value="2"/>
</dbReference>
<dbReference type="SMART" id="SM00382">
    <property type="entry name" value="AAA"/>
    <property type="match status" value="2"/>
</dbReference>
<feature type="compositionally biased region" description="Basic and acidic residues" evidence="11">
    <location>
        <begin position="1104"/>
        <end position="1127"/>
    </location>
</feature>
<dbReference type="SUPFAM" id="SSF50249">
    <property type="entry name" value="Nucleic acid-binding proteins"/>
    <property type="match status" value="2"/>
</dbReference>
<feature type="domain" description="RING-type" evidence="12">
    <location>
        <begin position="3055"/>
        <end position="3097"/>
    </location>
</feature>
<dbReference type="Gene3D" id="3.40.50.300">
    <property type="entry name" value="P-loop containing nucleotide triphosphate hydrolases"/>
    <property type="match status" value="4"/>
</dbReference>
<comment type="similarity">
    <text evidence="1">Belongs to the DNA2/NAM7 helicase family.</text>
</comment>
<dbReference type="SMART" id="SM00184">
    <property type="entry name" value="RING"/>
    <property type="match status" value="1"/>
</dbReference>
<evidence type="ECO:0000259" key="13">
    <source>
        <dbReference type="PROSITE" id="PS50119"/>
    </source>
</evidence>
<feature type="compositionally biased region" description="Polar residues" evidence="11">
    <location>
        <begin position="1290"/>
        <end position="1299"/>
    </location>
</feature>
<dbReference type="InterPro" id="IPR000315">
    <property type="entry name" value="Znf_B-box"/>
</dbReference>
<keyword evidence="4 9" id="KW-0863">Zinc-finger</keyword>
<keyword evidence="2" id="KW-0479">Metal-binding</keyword>
<feature type="region of interest" description="Disordered" evidence="11">
    <location>
        <begin position="2204"/>
        <end position="2228"/>
    </location>
</feature>
<evidence type="ECO:0000256" key="1">
    <source>
        <dbReference type="ARBA" id="ARBA00007913"/>
    </source>
</evidence>
<feature type="domain" description="B box-type" evidence="13">
    <location>
        <begin position="3195"/>
        <end position="3238"/>
    </location>
</feature>
<reference evidence="14" key="1">
    <citation type="journal article" date="2008" name="Nature">
        <title>The amphioxus genome and the evolution of the chordate karyotype.</title>
        <authorList>
            <consortium name="US DOE Joint Genome Institute (JGI-PGF)"/>
            <person name="Putnam N.H."/>
            <person name="Butts T."/>
            <person name="Ferrier D.E.K."/>
            <person name="Furlong R.F."/>
            <person name="Hellsten U."/>
            <person name="Kawashima T."/>
            <person name="Robinson-Rechavi M."/>
            <person name="Shoguchi E."/>
            <person name="Terry A."/>
            <person name="Yu J.-K."/>
            <person name="Benito-Gutierrez E.L."/>
            <person name="Dubchak I."/>
            <person name="Garcia-Fernandez J."/>
            <person name="Gibson-Brown J.J."/>
            <person name="Grigoriev I.V."/>
            <person name="Horton A.C."/>
            <person name="de Jong P.J."/>
            <person name="Jurka J."/>
            <person name="Kapitonov V.V."/>
            <person name="Kohara Y."/>
            <person name="Kuroki Y."/>
            <person name="Lindquist E."/>
            <person name="Lucas S."/>
            <person name="Osoegawa K."/>
            <person name="Pennacchio L.A."/>
            <person name="Salamov A.A."/>
            <person name="Satou Y."/>
            <person name="Sauka-Spengler T."/>
            <person name="Schmutz J."/>
            <person name="Shin-I T."/>
            <person name="Toyoda A."/>
            <person name="Bronner-Fraser M."/>
            <person name="Fujiyama A."/>
            <person name="Holland L.Z."/>
            <person name="Holland P.W.H."/>
            <person name="Satoh N."/>
            <person name="Rokhsar D.S."/>
        </authorList>
    </citation>
    <scope>NUCLEOTIDE SEQUENCE [LARGE SCALE GENOMIC DNA]</scope>
    <source>
        <strain evidence="14">S238N-H82</strain>
        <tissue evidence="14">Testes</tissue>
    </source>
</reference>